<organism evidence="3 4">
    <name type="scientific">Marinobacter aromaticivorans</name>
    <dbReference type="NCBI Taxonomy" id="1494078"/>
    <lineage>
        <taxon>Bacteria</taxon>
        <taxon>Pseudomonadati</taxon>
        <taxon>Pseudomonadota</taxon>
        <taxon>Gammaproteobacteria</taxon>
        <taxon>Pseudomonadales</taxon>
        <taxon>Marinobacteraceae</taxon>
        <taxon>Marinobacter</taxon>
    </lineage>
</organism>
<gene>
    <name evidence="3" type="ORF">ACFQQA_03625</name>
</gene>
<sequence>MPASERHSPLPDKRRANPPVRLMAWFTSTVWWLLLIVLVLFALYAGIGRQLTQNVDAFRDDLARELSTRLGHDVHIGSLSSRWFWLDPSFTAQDIEITNPDSGVQVLSLQHLTIRFDALASLMRFRIVFADFEGDGLELTLNQKSSGDVTVRGAEFPEPLNNRLRYWLDLAGKWLSDPYIKVTRVNLGIRDNQGQLRHIDIPQLDLVYRKGLFRASGRAMQSATTQQLASFVLVGKRFFRGDFSGQLYLDVDSGRLFDGLIDEYQWRDIRVEGFDLGGEAWLTFREGILQQVSGTLRTPYLQLGVDGESLAPLEDISARFGWRRHRSVMEAQEMAGTDGKPDKARETIGEWHLKQLAWTWDGDEVSPFSLKLVPGPEGITLTADAMPLRPLRRLAGTLPLLPAVAGDALEDYRPTGFLDDVTVRIPGSGENTFEFSGRLRDVGAAAHAGAPAADGVYGFIYVDQNAGYVRARNGLRPVTLSFPELFSSEWSFPELSATVAWRLEDDVTRVYADDIRLSYGEGTRLEGAFDLKLDQQGEDNLGLRVAVANGEASMLAAFVPRKIVDADLYGWLTTAITEARVPSGVYYGHGPIGEGVAAGSFVSSMWYEFENARVRYDDQWPEVTDARGRVAIHNGDTRVSLEAGTTGGLSLDPSVITVTPGDEGALVHVDVSAPVPASSIAYWMDNSPFGDMAGPEAARLTYGGDYQLDLALDLPLQNMDASVVEIGVRTTNGSVEYPEAGLRWHSISGALTYHSRSGFSGPPLEAVFLGEPVTVAFSQPSPDQSASADAFRIRQTGTLHIPDAYRQADIIPAQQEENGGGSDQSWFGLKGKVDYAAQLDVGAEGVSGIVISSSLEGLTIDWPGPFAKEAGEAAPLVAELDTRNEAGLGISATWENRAIFDLLRKDTGVEMTFEELYLGGQTLTNIDLEALDLGDRWVVTTRSERAVGRLVLPDDGDLVTADFEVLRLMRDENGGSDAPDLLTIEQQLEAFRAMDMASWPDVDITISDLQLNDDSLGRWSFHLRPEHQKLNITGIEGRLKTLTLLGDMTWSVVNNRETTRFSGSVNGGALADLGDLWGTEIPLSNKQTSIEFQLDWPGRPDEFELASLDGDVSLRLDDGVILERNNSAQIFRIFNLLNADTLWRRLKLDFSDLYERGVAFDAISGKAHLDDGLLTMDPELQVVGPSGAFKISGSTHLVSEVLDMRLVVVLPLTQNLPLAALLMGASAPIGGALFVLDKVLGDPLSKLTSASYTVSGTWDDPKVDLRKVFDNGN</sequence>
<accession>A0ABW2ISR2</accession>
<reference evidence="4" key="1">
    <citation type="journal article" date="2019" name="Int. J. Syst. Evol. Microbiol.">
        <title>The Global Catalogue of Microorganisms (GCM) 10K type strain sequencing project: providing services to taxonomists for standard genome sequencing and annotation.</title>
        <authorList>
            <consortium name="The Broad Institute Genomics Platform"/>
            <consortium name="The Broad Institute Genome Sequencing Center for Infectious Disease"/>
            <person name="Wu L."/>
            <person name="Ma J."/>
        </authorList>
    </citation>
    <scope>NUCLEOTIDE SEQUENCE [LARGE SCALE GENOMIC DNA]</scope>
    <source>
        <strain evidence="4">CCUG 60559</strain>
    </source>
</reference>
<dbReference type="PANTHER" id="PTHR38690:SF1">
    <property type="entry name" value="PROTEASE"/>
    <property type="match status" value="1"/>
</dbReference>
<proteinExistence type="predicted"/>
<evidence type="ECO:0000313" key="3">
    <source>
        <dbReference type="EMBL" id="MFC7293810.1"/>
    </source>
</evidence>
<keyword evidence="1" id="KW-1133">Transmembrane helix</keyword>
<dbReference type="PANTHER" id="PTHR38690">
    <property type="entry name" value="PROTEASE-RELATED"/>
    <property type="match status" value="1"/>
</dbReference>
<protein>
    <submittedName>
        <fullName evidence="3">YhdP family protein</fullName>
    </submittedName>
</protein>
<dbReference type="InterPro" id="IPR025263">
    <property type="entry name" value="YhdP_central"/>
</dbReference>
<feature type="transmembrane region" description="Helical" evidence="1">
    <location>
        <begin position="22"/>
        <end position="47"/>
    </location>
</feature>
<dbReference type="RefSeq" id="WP_100687094.1">
    <property type="nucleotide sequence ID" value="NZ_JBHTBD010000001.1"/>
</dbReference>
<evidence type="ECO:0000313" key="4">
    <source>
        <dbReference type="Proteomes" id="UP001596506"/>
    </source>
</evidence>
<feature type="domain" description="YhdP central" evidence="2">
    <location>
        <begin position="28"/>
        <end position="908"/>
    </location>
</feature>
<keyword evidence="4" id="KW-1185">Reference proteome</keyword>
<comment type="caution">
    <text evidence="3">The sequence shown here is derived from an EMBL/GenBank/DDBJ whole genome shotgun (WGS) entry which is preliminary data.</text>
</comment>
<dbReference type="Proteomes" id="UP001596506">
    <property type="component" value="Unassembled WGS sequence"/>
</dbReference>
<feature type="domain" description="YhdP central" evidence="2">
    <location>
        <begin position="909"/>
        <end position="1263"/>
    </location>
</feature>
<name>A0ABW2ISR2_9GAMM</name>
<keyword evidence="1" id="KW-0472">Membrane</keyword>
<dbReference type="InterPro" id="IPR011836">
    <property type="entry name" value="YhdP"/>
</dbReference>
<evidence type="ECO:0000256" key="1">
    <source>
        <dbReference type="SAM" id="Phobius"/>
    </source>
</evidence>
<evidence type="ECO:0000259" key="2">
    <source>
        <dbReference type="Pfam" id="PF13116"/>
    </source>
</evidence>
<keyword evidence="1" id="KW-0812">Transmembrane</keyword>
<dbReference type="EMBL" id="JBHTBD010000001">
    <property type="protein sequence ID" value="MFC7293810.1"/>
    <property type="molecule type" value="Genomic_DNA"/>
</dbReference>
<dbReference type="Pfam" id="PF13116">
    <property type="entry name" value="YhdP"/>
    <property type="match status" value="2"/>
</dbReference>